<dbReference type="PANTHER" id="PTHR48043:SF159">
    <property type="entry name" value="EG:EG0003.4 PROTEIN-RELATED"/>
    <property type="match status" value="1"/>
</dbReference>
<comment type="similarity">
    <text evidence="1 4">Belongs to the UDP-glycosyltransferase family.</text>
</comment>
<dbReference type="InterPro" id="IPR050271">
    <property type="entry name" value="UDP-glycosyltransferase"/>
</dbReference>
<keyword evidence="2 4" id="KW-0328">Glycosyltransferase</keyword>
<dbReference type="SMR" id="Q9VGT2"/>
<dbReference type="PaxDb" id="7227-FBpp0300388"/>
<organism evidence="6 8">
    <name type="scientific">Drosophila melanogaster</name>
    <name type="common">Fruit fly</name>
    <dbReference type="NCBI Taxonomy" id="7227"/>
    <lineage>
        <taxon>Eukaryota</taxon>
        <taxon>Metazoa</taxon>
        <taxon>Ecdysozoa</taxon>
        <taxon>Arthropoda</taxon>
        <taxon>Hexapoda</taxon>
        <taxon>Insecta</taxon>
        <taxon>Pterygota</taxon>
        <taxon>Neoptera</taxon>
        <taxon>Endopterygota</taxon>
        <taxon>Diptera</taxon>
        <taxon>Brachycera</taxon>
        <taxon>Muscomorpha</taxon>
        <taxon>Ephydroidea</taxon>
        <taxon>Drosophilidae</taxon>
        <taxon>Drosophila</taxon>
        <taxon>Sophophora</taxon>
    </lineage>
</organism>
<dbReference type="AGR" id="FB:FBgn0040253"/>
<dbReference type="eggNOG" id="KOG1192">
    <property type="taxonomic scope" value="Eukaryota"/>
</dbReference>
<accession>Q9VGT2</accession>
<reference evidence="6 8" key="1">
    <citation type="journal article" date="2000" name="Science">
        <title>The genome sequence of Drosophila melanogaster.</title>
        <authorList>
            <person name="Adams M.D."/>
            <person name="Celniker S.E."/>
            <person name="Holt R.A."/>
            <person name="Evans C.A."/>
            <person name="Gocayne J.D."/>
            <person name="Amanatides P.G."/>
            <person name="Scherer S.E."/>
            <person name="Li P.W."/>
            <person name="Hoskins R.A."/>
            <person name="Galle R.F."/>
            <person name="George R.A."/>
            <person name="Lewis S.E."/>
            <person name="Richards S."/>
            <person name="Ashburner M."/>
            <person name="Henderson S.N."/>
            <person name="Sutton G.G."/>
            <person name="Wortman J.R."/>
            <person name="Yandell M.D."/>
            <person name="Zhang Q."/>
            <person name="Chen L.X."/>
            <person name="Brandon R.C."/>
            <person name="Rogers Y.H."/>
            <person name="Blazej R.G."/>
            <person name="Champe M."/>
            <person name="Pfeiffer B.D."/>
            <person name="Wan K.H."/>
            <person name="Doyle C."/>
            <person name="Baxter E.G."/>
            <person name="Helt G."/>
            <person name="Nelson C.R."/>
            <person name="Gabor G.L."/>
            <person name="Abril J.F."/>
            <person name="Agbayani A."/>
            <person name="An H.J."/>
            <person name="Andrews-Pfannkoch C."/>
            <person name="Baldwin D."/>
            <person name="Ballew R.M."/>
            <person name="Basu A."/>
            <person name="Baxendale J."/>
            <person name="Bayraktaroglu L."/>
            <person name="Beasley E.M."/>
            <person name="Beeson K.Y."/>
            <person name="Benos P.V."/>
            <person name="Berman B.P."/>
            <person name="Bhandari D."/>
            <person name="Bolshakov S."/>
            <person name="Borkova D."/>
            <person name="Botchan M.R."/>
            <person name="Bouck J."/>
            <person name="Brokstein P."/>
            <person name="Brottier P."/>
            <person name="Burtis K.C."/>
            <person name="Busam D.A."/>
            <person name="Butler H."/>
            <person name="Cadieu E."/>
            <person name="Center A."/>
            <person name="Chandra I."/>
            <person name="Cherry J.M."/>
            <person name="Cawley S."/>
            <person name="Dahlke C."/>
            <person name="Davenport L.B."/>
            <person name="Davies P."/>
            <person name="de Pablos B."/>
            <person name="Delcher A."/>
            <person name="Deng Z."/>
            <person name="Mays A.D."/>
            <person name="Dew I."/>
            <person name="Dietz S.M."/>
            <person name="Dodson K."/>
            <person name="Doup L.E."/>
            <person name="Downes M."/>
            <person name="Dugan-Rocha S."/>
            <person name="Dunkov B.C."/>
            <person name="Dunn P."/>
            <person name="Durbin K.J."/>
            <person name="Evangelista C.C."/>
            <person name="Ferraz C."/>
            <person name="Ferriera S."/>
            <person name="Fleischmann W."/>
            <person name="Fosler C."/>
            <person name="Gabrielian A.E."/>
            <person name="Garg N.S."/>
            <person name="Gelbart W.M."/>
            <person name="Glasser K."/>
            <person name="Glodek A."/>
            <person name="Gong F."/>
            <person name="Gorrell J.H."/>
            <person name="Gu Z."/>
            <person name="Guan P."/>
            <person name="Harris M."/>
            <person name="Harris N.L."/>
            <person name="Harvey D."/>
            <person name="Heiman T.J."/>
            <person name="Hernandez J.R."/>
            <person name="Houck J."/>
            <person name="Hostin D."/>
            <person name="Houston K.A."/>
            <person name="Howland T.J."/>
            <person name="Wei M.H."/>
            <person name="Ibegwam C."/>
            <person name="Jalali M."/>
            <person name="Kalush F."/>
            <person name="Karpen G.H."/>
            <person name="Ke Z."/>
            <person name="Kennison J.A."/>
            <person name="Ketchum K.A."/>
            <person name="Kimmel B.E."/>
            <person name="Kodira C.D."/>
            <person name="Kraft C."/>
            <person name="Kravitz S."/>
            <person name="Kulp D."/>
            <person name="Lai Z."/>
            <person name="Lasko P."/>
            <person name="Lei Y."/>
            <person name="Levitsky A.A."/>
            <person name="Li J."/>
            <person name="Li Z."/>
            <person name="Liang Y."/>
            <person name="Lin X."/>
            <person name="Liu X."/>
            <person name="Mattei B."/>
            <person name="McIntosh T.C."/>
            <person name="McLeod M.P."/>
            <person name="McPherson D."/>
            <person name="Merkulov G."/>
            <person name="Milshina N.V."/>
            <person name="Mobarry C."/>
            <person name="Morris J."/>
            <person name="Moshrefi A."/>
            <person name="Mount S.M."/>
            <person name="Moy M."/>
            <person name="Murphy B."/>
            <person name="Murphy L."/>
            <person name="Muzny D.M."/>
            <person name="Nelson D.L."/>
            <person name="Nelson D.R."/>
            <person name="Nelson K.A."/>
            <person name="Nixon K."/>
            <person name="Nusskern D.R."/>
            <person name="Pacleb J.M."/>
            <person name="Palazzolo M."/>
            <person name="Pittman G.S."/>
            <person name="Pan S."/>
            <person name="Pollard J."/>
            <person name="Puri V."/>
            <person name="Reese M.G."/>
            <person name="Reinert K."/>
            <person name="Remington K."/>
            <person name="Saunders R.D."/>
            <person name="Scheeler F."/>
            <person name="Shen H."/>
            <person name="Shue B.C."/>
            <person name="Siden-Kiamos I."/>
            <person name="Simpson M."/>
            <person name="Skupski M.P."/>
            <person name="Smith T."/>
            <person name="Spier E."/>
            <person name="Spradling A.C."/>
            <person name="Stapleton M."/>
            <person name="Strong R."/>
            <person name="Sun E."/>
            <person name="Svirskas R."/>
            <person name="Tector C."/>
            <person name="Turner R."/>
            <person name="Venter E."/>
            <person name="Wang A.H."/>
            <person name="Wang X."/>
            <person name="Wang Z.Y."/>
            <person name="Wassarman D.A."/>
            <person name="Weinstock G.M."/>
            <person name="Weissenbach J."/>
            <person name="Williams S.M."/>
            <person name="WoodageT"/>
            <person name="Worley K.C."/>
            <person name="Wu D."/>
            <person name="Yang S."/>
            <person name="Yao Q.A."/>
            <person name="Ye J."/>
            <person name="Yeh R.F."/>
            <person name="Zaveri J.S."/>
            <person name="Zhan M."/>
            <person name="Zhang G."/>
            <person name="Zhao Q."/>
            <person name="Zheng L."/>
            <person name="Zheng X.H."/>
            <person name="Zhong F.N."/>
            <person name="Zhong W."/>
            <person name="Zhou X."/>
            <person name="Zhu S."/>
            <person name="Zhu X."/>
            <person name="Smith H.O."/>
            <person name="Gibbs R.A."/>
            <person name="Myers E.W."/>
            <person name="Rubin G.M."/>
            <person name="Venter J.C."/>
        </authorList>
    </citation>
    <scope>NUCLEOTIDE SEQUENCE [LARGE SCALE GENOMIC DNA]</scope>
    <source>
        <strain evidence="8">Berkeley</strain>
    </source>
</reference>
<dbReference type="GO" id="GO:0005789">
    <property type="term" value="C:endoplasmic reticulum membrane"/>
    <property type="evidence" value="ECO:0000255"/>
    <property type="project" value="FlyBase"/>
</dbReference>
<dbReference type="CAZy" id="GT1">
    <property type="family name" value="Glycosyltransferase Family 1"/>
</dbReference>
<dbReference type="OrthoDB" id="5835829at2759"/>
<dbReference type="Proteomes" id="UP000000803">
    <property type="component" value="Chromosome 3R"/>
</dbReference>
<comment type="subcellular location">
    <subcellularLocation>
        <location evidence="5">Membrane</location>
        <topology evidence="5">Single-pass membrane protein</topology>
    </subcellularLocation>
</comment>
<dbReference type="VEuPathDB" id="VectorBase:FBgn0040253"/>
<dbReference type="InterPro" id="IPR002213">
    <property type="entry name" value="UDP_glucos_trans"/>
</dbReference>
<dbReference type="CTD" id="53504"/>
<comment type="catalytic activity">
    <reaction evidence="5">
        <text>glucuronate acceptor + UDP-alpha-D-glucuronate = acceptor beta-D-glucuronoside + UDP + H(+)</text>
        <dbReference type="Rhea" id="RHEA:21032"/>
        <dbReference type="ChEBI" id="CHEBI:15378"/>
        <dbReference type="ChEBI" id="CHEBI:58052"/>
        <dbReference type="ChEBI" id="CHEBI:58223"/>
        <dbReference type="ChEBI" id="CHEBI:132367"/>
        <dbReference type="ChEBI" id="CHEBI:132368"/>
        <dbReference type="EC" id="2.4.1.17"/>
    </reaction>
</comment>
<dbReference type="CDD" id="cd03784">
    <property type="entry name" value="GT1_Gtf-like"/>
    <property type="match status" value="1"/>
</dbReference>
<dbReference type="RefSeq" id="NP_652622.3">
    <property type="nucleotide sequence ID" value="NM_144365.3"/>
</dbReference>
<dbReference type="Bgee" id="FBgn0040253">
    <property type="expression patterns" value="Expressed in adult Malpighian tubule principal cell of lower segment in Malpighian tubule and 6 other cell types or tissues"/>
</dbReference>
<dbReference type="BioGRID-ORCS" id="53504">
    <property type="hits" value="0 hits in 3 CRISPR screens"/>
</dbReference>
<gene>
    <name evidence="6 7" type="primary">Ugt35E1</name>
    <name evidence="6" type="synonym">AC 006491G</name>
    <name evidence="6" type="synonym">CG17200-PA</name>
    <name evidence="6" type="synonym">Dmel\CG17200</name>
    <name evidence="6" type="synonym">UGT35E1</name>
    <name evidence="6" type="synonym">Ugt86Dg</name>
    <name evidence="6 7" type="ORF">CG17200</name>
    <name evidence="6" type="ORF">Dmel_CG17200</name>
</gene>
<dbReference type="Pfam" id="PF00201">
    <property type="entry name" value="UDPGT"/>
    <property type="match status" value="1"/>
</dbReference>
<evidence type="ECO:0000256" key="2">
    <source>
        <dbReference type="ARBA" id="ARBA00022676"/>
    </source>
</evidence>
<dbReference type="UCSC" id="CG17200-RA">
    <property type="organism name" value="d. melanogaster"/>
</dbReference>
<dbReference type="AlphaFoldDB" id="Q9VGT2"/>
<dbReference type="GO" id="GO:0015020">
    <property type="term" value="F:glucuronosyltransferase activity"/>
    <property type="evidence" value="ECO:0007669"/>
    <property type="project" value="UniProtKB-EC"/>
</dbReference>
<dbReference type="PANTHER" id="PTHR48043">
    <property type="entry name" value="EG:EG0003.4 PROTEIN-RELATED"/>
    <property type="match status" value="1"/>
</dbReference>
<evidence type="ECO:0000313" key="8">
    <source>
        <dbReference type="Proteomes" id="UP000000803"/>
    </source>
</evidence>
<evidence type="ECO:0000313" key="6">
    <source>
        <dbReference type="EMBL" id="AAF54593.3"/>
    </source>
</evidence>
<dbReference type="Gene3D" id="3.40.50.2000">
    <property type="entry name" value="Glycogen Phosphorylase B"/>
    <property type="match status" value="2"/>
</dbReference>
<feature type="transmembrane region" description="Helical" evidence="5">
    <location>
        <begin position="482"/>
        <end position="506"/>
    </location>
</feature>
<dbReference type="Reactome" id="R-DME-9757110">
    <property type="pathway name" value="Prednisone ADME"/>
</dbReference>
<dbReference type="IntAct" id="Q9VGT2">
    <property type="interactions" value="1"/>
</dbReference>
<evidence type="ECO:0000256" key="4">
    <source>
        <dbReference type="RuleBase" id="RU003718"/>
    </source>
</evidence>
<evidence type="ECO:0000313" key="7">
    <source>
        <dbReference type="FlyBase" id="FBgn0040253"/>
    </source>
</evidence>
<reference evidence="6 8" key="6">
    <citation type="journal article" date="2005" name="PLoS Comput. Biol.">
        <title>Combined evidence annotation of transposable elements in genome sequences.</title>
        <authorList>
            <person name="Quesneville H."/>
            <person name="Bergman C.M."/>
            <person name="Andrieu O."/>
            <person name="Autard D."/>
            <person name="Nouaud D."/>
            <person name="Ashburner M."/>
            <person name="Anxolabehere D."/>
        </authorList>
    </citation>
    <scope>NUCLEOTIDE SEQUENCE [LARGE SCALE GENOMIC DNA]</scope>
    <source>
        <strain evidence="8">Berkeley</strain>
    </source>
</reference>
<protein>
    <recommendedName>
        <fullName evidence="5">UDP-glucuronosyltransferase</fullName>
        <ecNumber evidence="5">2.4.1.17</ecNumber>
    </recommendedName>
</protein>
<sequence>MLASGLFYLIILLFPGFLYGARILALFPVPSHSHYYHALPYLKNLASLGHEITSVSPFPSEEPVKNIYDIYVPEVLNSFDELLKQMTTPKNTWEFFDATNEFVYNITKDVFNNDGVRREILRPGKAQFDLIIVDIWKYDAFYSLAAYFEAPIIGLAPCGIDWKIDEMVGNPSPMSYLQSPSSYLYNLDTFGGRVAHVVEVAISWFNWHWRYEQKHEALYKKYFPKIAETKPLSEISQDIALVLVNQHFTLGPPRPYVPNVIEVGGMHIDEQPKALAQDLEDFIQGSGEHGVIYFSLGTNVRTKNMVDDRKRILIEAFGSLPQRVLWKFEDEELQDIPSNVLVRKWLPQQDLLAHPKVKLFITHGGMQSTIESIHYGKPMLGLPFFYDQFTNVDHIKKHGFCLSLNYHDMTSDELKATILQLLTEKRFEVTARIAGARYRDQPMKPLETAVWWTHYVLRHKGAPHMRVAGRKLSFFTHHSLDVLGTVLLVILLVIIAILLIIVFSVCKISKNISTRLVVKKQRKQKVR</sequence>
<dbReference type="EMBL" id="AE014297">
    <property type="protein sequence ID" value="AAF54593.3"/>
    <property type="molecule type" value="Genomic_DNA"/>
</dbReference>
<keyword evidence="3 4" id="KW-0808">Transferase</keyword>
<dbReference type="FunCoup" id="Q9VGT2">
    <property type="interactions" value="253"/>
</dbReference>
<dbReference type="KEGG" id="dme:Dmel_CG17200"/>
<reference evidence="6 8" key="2">
    <citation type="journal article" date="2002" name="Genome Biol.">
        <title>Finishing a whole-genome shotgun: release 3 of the Drosophila melanogaster euchromatic genome sequence.</title>
        <authorList>
            <person name="Celniker S.E."/>
            <person name="Wheeler D.A."/>
            <person name="Kronmiller B."/>
            <person name="Carlson J.W."/>
            <person name="Halpern A."/>
            <person name="Patel S."/>
            <person name="Adams M."/>
            <person name="Champe M."/>
            <person name="Dugan S.P."/>
            <person name="Frise E."/>
            <person name="Hodgson A."/>
            <person name="George R.A."/>
            <person name="Hoskins R.A."/>
            <person name="Laverty T."/>
            <person name="Muzny D.M."/>
            <person name="Nelson C.R."/>
            <person name="Pacleb J.M."/>
            <person name="Park S."/>
            <person name="Pfeiffer B.D."/>
            <person name="Richards S."/>
            <person name="Sodergren E.J."/>
            <person name="Svirskas R."/>
            <person name="Tabor P.E."/>
            <person name="Wan K."/>
            <person name="Stapleton M."/>
            <person name="Sutton G.G."/>
            <person name="Venter C."/>
            <person name="Weinstock G."/>
            <person name="Scherer S.E."/>
            <person name="Myers E.W."/>
            <person name="Gibbs R.A."/>
            <person name="Rubin G.M."/>
        </authorList>
    </citation>
    <scope>NUCLEOTIDE SEQUENCE [LARGE SCALE GENOMIC DNA]</scope>
    <source>
        <strain evidence="8">Berkeley</strain>
    </source>
</reference>
<dbReference type="Reactome" id="R-DME-9753281">
    <property type="pathway name" value="Paracetamol ADME"/>
</dbReference>
<dbReference type="InterPro" id="IPR035595">
    <property type="entry name" value="UDP_glycos_trans_CS"/>
</dbReference>
<keyword evidence="5" id="KW-0472">Membrane</keyword>
<reference evidence="6 8" key="10">
    <citation type="journal article" date="2015" name="G3 (Bethesda)">
        <title>Gene Model Annotations for Drosophila melanogaster: The Rule-Benders.</title>
        <authorList>
            <consortium name="FlyBase Consortium"/>
            <person name="Crosby M.A."/>
            <person name="Gramates L.S."/>
            <person name="Dos Santos G."/>
            <person name="Matthews B.B."/>
            <person name="St Pierre S.E."/>
            <person name="Zhou P."/>
            <person name="Schroeder A.J."/>
            <person name="Falls K."/>
            <person name="Emmert D.B."/>
            <person name="Russo S.M."/>
            <person name="Gelbart W.M."/>
            <person name="null"/>
        </authorList>
    </citation>
    <scope>NUCLEOTIDE SEQUENCE [LARGE SCALE GENOMIC DNA]</scope>
    <source>
        <strain evidence="8">Berkeley</strain>
    </source>
</reference>
<reference evidence="6 8" key="9">
    <citation type="journal article" date="2015" name="G3 (Bethesda)">
        <title>Gene Model Annotations for Drosophila melanogaster: Impact of High-Throughput Data.</title>
        <authorList>
            <consortium name="FlyBase Consortium"/>
            <person name="Matthews B.B."/>
            <person name="Dos Santos G."/>
            <person name="Crosby M.A."/>
            <person name="Emmert D.B."/>
            <person name="St Pierre S.E."/>
            <person name="Gramates L.S."/>
            <person name="Zhou P."/>
            <person name="Schroeder A.J."/>
            <person name="Falls K."/>
            <person name="Strelets V."/>
            <person name="Russo S.M."/>
            <person name="Gelbart W.M."/>
            <person name="null"/>
        </authorList>
    </citation>
    <scope>NUCLEOTIDE SEQUENCE [LARGE SCALE GENOMIC DNA]</scope>
    <source>
        <strain evidence="8">Berkeley</strain>
    </source>
</reference>
<reference evidence="6 8" key="3">
    <citation type="journal article" date="2002" name="Genome Biol.">
        <title>Annotation of the Drosophila melanogaster euchromatic genome: a systematic review.</title>
        <authorList>
            <person name="Misra S."/>
            <person name="Crosby M.A."/>
            <person name="Mungall C.J."/>
            <person name="Matthews B.B."/>
            <person name="Campbell K.S."/>
            <person name="Hradecky P."/>
            <person name="Huang Y."/>
            <person name="Kaminker J.S."/>
            <person name="Millburn G.H."/>
            <person name="Prochnik S.E."/>
            <person name="Smith C.D."/>
            <person name="Tupy J.L."/>
            <person name="Whitfied E.J."/>
            <person name="Bayraktaroglu L."/>
            <person name="Berman B.P."/>
            <person name="Bettencourt B.R."/>
            <person name="Celniker S.E."/>
            <person name="de Grey A.D."/>
            <person name="Drysdale R.A."/>
            <person name="Harris N.L."/>
            <person name="Richter J."/>
            <person name="Russo S."/>
            <person name="Schroeder A.J."/>
            <person name="Shu S.Q."/>
            <person name="Stapleton M."/>
            <person name="Yamada C."/>
            <person name="Ashburner M."/>
            <person name="Gelbart W.M."/>
            <person name="Rubin G.M."/>
            <person name="Lewis S.E."/>
        </authorList>
    </citation>
    <scope>GENOME REANNOTATION</scope>
    <source>
        <strain evidence="8">Berkeley</strain>
    </source>
</reference>
<evidence type="ECO:0000256" key="5">
    <source>
        <dbReference type="RuleBase" id="RU362059"/>
    </source>
</evidence>
<evidence type="ECO:0000256" key="3">
    <source>
        <dbReference type="ARBA" id="ARBA00022679"/>
    </source>
</evidence>
<keyword evidence="5" id="KW-1133">Transmembrane helix</keyword>
<keyword evidence="5" id="KW-0812">Transmembrane</keyword>
<dbReference type="STRING" id="7227.FBpp0300388"/>
<proteinExistence type="inferred from homology"/>
<dbReference type="GO" id="GO:0008194">
    <property type="term" value="F:UDP-glycosyltransferase activity"/>
    <property type="evidence" value="ECO:0000255"/>
    <property type="project" value="FlyBase"/>
</dbReference>
<dbReference type="PhylomeDB" id="Q9VGT2"/>
<reference evidence="6 8" key="5">
    <citation type="journal article" date="2002" name="Genome Biol.">
        <title>Heterochromatic sequences in a Drosophila whole-genome shotgun assembly.</title>
        <authorList>
            <person name="Hoskins R.A."/>
            <person name="Smith C.D."/>
            <person name="Carlson J.W."/>
            <person name="Carvalho A.B."/>
            <person name="Halpern A."/>
            <person name="Kaminker J.S."/>
            <person name="Kennedy C."/>
            <person name="Mungall C.J."/>
            <person name="Sullivan B.A."/>
            <person name="Sutton G.G."/>
            <person name="Yasuhara J.C."/>
            <person name="Wakimoto B.T."/>
            <person name="Myers E.W."/>
            <person name="Celniker S.E."/>
            <person name="Rubin G.M."/>
            <person name="Karpen G.H."/>
        </authorList>
    </citation>
    <scope>NUCLEOTIDE SEQUENCE [LARGE SCALE GENOMIC DNA]</scope>
    <source>
        <strain evidence="8">Berkeley</strain>
    </source>
</reference>
<reference evidence="6 8" key="11">
    <citation type="journal article" date="2015" name="Genome Res.">
        <title>The Release 6 reference sequence of the Drosophila melanogaster genome.</title>
        <authorList>
            <person name="Hoskins R.A."/>
            <person name="Carlson J.W."/>
            <person name="Wan K.H."/>
            <person name="Park S."/>
            <person name="Mendez I."/>
            <person name="Galle S.E."/>
            <person name="Booth B.W."/>
            <person name="Pfeiffer B.D."/>
            <person name="George R.A."/>
            <person name="Svirskas R."/>
            <person name="Krzywinski M."/>
            <person name="Schein J."/>
            <person name="Accardo M.C."/>
            <person name="Damia E."/>
            <person name="Messina G."/>
            <person name="Mendez-Lago M."/>
            <person name="de Pablos B."/>
            <person name="Demakova O.V."/>
            <person name="Andreyeva E.N."/>
            <person name="Boldyreva L.V."/>
            <person name="Marra M."/>
            <person name="Carvalho A.B."/>
            <person name="Dimitri P."/>
            <person name="Villasante A."/>
            <person name="Zhimulev I.F."/>
            <person name="Rubin G.M."/>
            <person name="Karpen G.H."/>
            <person name="Celniker S.E."/>
        </authorList>
    </citation>
    <scope>NUCLEOTIDE SEQUENCE [LARGE SCALE GENOMIC DNA]</scope>
    <source>
        <strain evidence="8">Berkeley</strain>
    </source>
</reference>
<evidence type="ECO:0000256" key="1">
    <source>
        <dbReference type="ARBA" id="ARBA00009995"/>
    </source>
</evidence>
<dbReference type="GeneID" id="53504"/>
<keyword evidence="8" id="KW-1185">Reference proteome</keyword>
<dbReference type="SUPFAM" id="SSF53756">
    <property type="entry name" value="UDP-Glycosyltransferase/glycogen phosphorylase"/>
    <property type="match status" value="1"/>
</dbReference>
<name>Q9VGT2_DROME</name>
<dbReference type="FlyBase" id="FBgn0040253">
    <property type="gene designation" value="Ugt35E1"/>
</dbReference>
<reference evidence="6 8" key="8">
    <citation type="journal article" date="2007" name="Science">
        <title>Sequence finishing and mapping of Drosophila melanogaster heterochromatin.</title>
        <authorList>
            <person name="Hoskins R.A."/>
            <person name="Carlson J.W."/>
            <person name="Kennedy C."/>
            <person name="Acevedo D."/>
            <person name="Evans-Holm M."/>
            <person name="Frise E."/>
            <person name="Wan K.H."/>
            <person name="Park S."/>
            <person name="Mendez-Lago M."/>
            <person name="Rossi F."/>
            <person name="Villasante A."/>
            <person name="Dimitri P."/>
            <person name="Karpen G.H."/>
            <person name="Celniker S.E."/>
        </authorList>
    </citation>
    <scope>NUCLEOTIDE SEQUENCE [LARGE SCALE GENOMIC DNA]</scope>
    <source>
        <strain evidence="8">Berkeley</strain>
    </source>
</reference>
<dbReference type="PROSITE" id="PS00375">
    <property type="entry name" value="UDPGT"/>
    <property type="match status" value="1"/>
</dbReference>
<dbReference type="InParanoid" id="Q9VGT2"/>
<reference evidence="6 8" key="7">
    <citation type="journal article" date="2007" name="Science">
        <title>The Release 5.1 annotation of Drosophila melanogaster heterochromatin.</title>
        <authorList>
            <person name="Smith C.D."/>
            <person name="Shu S."/>
            <person name="Mungall C.J."/>
            <person name="Karpen G.H."/>
        </authorList>
    </citation>
    <scope>NUCLEOTIDE SEQUENCE [LARGE SCALE GENOMIC DNA]</scope>
    <source>
        <strain evidence="8">Berkeley</strain>
    </source>
</reference>
<dbReference type="FunFam" id="3.40.50.2000:FF:000021">
    <property type="entry name" value="UDP-glucuronosyltransferase"/>
    <property type="match status" value="1"/>
</dbReference>
<dbReference type="OMA" id="EFEHICR"/>
<reference evidence="6 8" key="4">
    <citation type="journal article" date="2002" name="Genome Biol.">
        <title>The transposable elements of the Drosophila melanogaster euchromatin: a genomics perspective.</title>
        <authorList>
            <person name="Kaminker J.S."/>
            <person name="Bergman C.M."/>
            <person name="Kronmiller B."/>
            <person name="Carlson J."/>
            <person name="Svirskas R."/>
            <person name="Patel S."/>
            <person name="Frise E."/>
            <person name="Wheeler D.A."/>
            <person name="Lewis S.E."/>
            <person name="Rubin G.M."/>
            <person name="Ashburner M."/>
            <person name="Celniker S.E."/>
        </authorList>
    </citation>
    <scope>NUCLEOTIDE SEQUENCE [LARGE SCALE GENOMIC DNA]</scope>
    <source>
        <strain evidence="8">Berkeley</strain>
    </source>
</reference>
<dbReference type="EC" id="2.4.1.17" evidence="5"/>